<dbReference type="InterPro" id="IPR043502">
    <property type="entry name" value="DNA/RNA_pol_sf"/>
</dbReference>
<evidence type="ECO:0000313" key="2">
    <source>
        <dbReference type="Proteomes" id="UP001166093"/>
    </source>
</evidence>
<dbReference type="SUPFAM" id="SSF56672">
    <property type="entry name" value="DNA/RNA polymerases"/>
    <property type="match status" value="1"/>
</dbReference>
<evidence type="ECO:0000313" key="1">
    <source>
        <dbReference type="EMBL" id="MBN3273351.1"/>
    </source>
</evidence>
<sequence>MKPSKMICHLETKHPNLKEKQVKFFQWKRDEVKPQQKLLHATSTNEGMLKASHLLALCIAKKEVSGIPLSNDTVSRRITEIKEHILPLSTTQGTFWYPRDCSFHPILDLSLLNGFLKERKSRMLTHCHILQSIRPGDWFTTVDLRDAYFHVPICPEHRKYLRFSFLSSEYKFVMLPFGLTLGFQSTWTLSWLPSSCRVSE</sequence>
<dbReference type="InterPro" id="IPR052055">
    <property type="entry name" value="Hepadnavirus_pol/RT"/>
</dbReference>
<dbReference type="Gene3D" id="3.30.70.270">
    <property type="match status" value="1"/>
</dbReference>
<dbReference type="Proteomes" id="UP001166093">
    <property type="component" value="Unassembled WGS sequence"/>
</dbReference>
<dbReference type="PANTHER" id="PTHR33050">
    <property type="entry name" value="REVERSE TRANSCRIPTASE DOMAIN-CONTAINING PROTEIN"/>
    <property type="match status" value="1"/>
</dbReference>
<organism evidence="1 2">
    <name type="scientific">Polyodon spathula</name>
    <name type="common">North American paddlefish</name>
    <name type="synonym">Squalus spathula</name>
    <dbReference type="NCBI Taxonomy" id="7913"/>
    <lineage>
        <taxon>Eukaryota</taxon>
        <taxon>Metazoa</taxon>
        <taxon>Chordata</taxon>
        <taxon>Craniata</taxon>
        <taxon>Vertebrata</taxon>
        <taxon>Euteleostomi</taxon>
        <taxon>Actinopterygii</taxon>
        <taxon>Chondrostei</taxon>
        <taxon>Acipenseriformes</taxon>
        <taxon>Polyodontidae</taxon>
        <taxon>Polyodon</taxon>
    </lineage>
</organism>
<name>A0ABS2XHA5_POLSP</name>
<keyword evidence="2" id="KW-1185">Reference proteome</keyword>
<dbReference type="Gene3D" id="3.10.10.10">
    <property type="entry name" value="HIV Type 1 Reverse Transcriptase, subunit A, domain 1"/>
    <property type="match status" value="1"/>
</dbReference>
<gene>
    <name evidence="1" type="primary">Zbed9_7</name>
    <name evidence="1" type="ORF">GTO93_0010665</name>
</gene>
<feature type="non-terminal residue" evidence="1">
    <location>
        <position position="1"/>
    </location>
</feature>
<comment type="caution">
    <text evidence="1">The sequence shown here is derived from an EMBL/GenBank/DDBJ whole genome shotgun (WGS) entry which is preliminary data.</text>
</comment>
<reference evidence="1" key="1">
    <citation type="journal article" date="2021" name="Cell">
        <title>Tracing the genetic footprints of vertebrate landing in non-teleost ray-finned fishes.</title>
        <authorList>
            <person name="Bi X."/>
            <person name="Wang K."/>
            <person name="Yang L."/>
            <person name="Pan H."/>
            <person name="Jiang H."/>
            <person name="Wei Q."/>
            <person name="Fang M."/>
            <person name="Yu H."/>
            <person name="Zhu C."/>
            <person name="Cai Y."/>
            <person name="He Y."/>
            <person name="Gan X."/>
            <person name="Zeng H."/>
            <person name="Yu D."/>
            <person name="Zhu Y."/>
            <person name="Jiang H."/>
            <person name="Qiu Q."/>
            <person name="Yang H."/>
            <person name="Zhang Y.E."/>
            <person name="Wang W."/>
            <person name="Zhu M."/>
            <person name="He S."/>
            <person name="Zhang G."/>
        </authorList>
    </citation>
    <scope>NUCLEOTIDE SEQUENCE</scope>
    <source>
        <strain evidence="1">Pddl_001</strain>
    </source>
</reference>
<proteinExistence type="predicted"/>
<dbReference type="EMBL" id="JAAWVQ010030269">
    <property type="protein sequence ID" value="MBN3273351.1"/>
    <property type="molecule type" value="Genomic_DNA"/>
</dbReference>
<feature type="non-terminal residue" evidence="1">
    <location>
        <position position="200"/>
    </location>
</feature>
<protein>
    <submittedName>
        <fullName evidence="1">SCND3 protein</fullName>
    </submittedName>
</protein>
<accession>A0ABS2XHA5</accession>
<dbReference type="PANTHER" id="PTHR33050:SF7">
    <property type="entry name" value="RIBONUCLEASE H"/>
    <property type="match status" value="1"/>
</dbReference>
<dbReference type="InterPro" id="IPR043128">
    <property type="entry name" value="Rev_trsase/Diguanyl_cyclase"/>
</dbReference>